<reference evidence="6" key="1">
    <citation type="journal article" date="2009" name="J. Appl. Microbiol.">
        <title>Isolation and partial characterization of novel genes encoding acidic cellulases from metagenomes of buffalo rumens.</title>
        <authorList>
            <person name="Duan C.J."/>
            <person name="Xian L."/>
            <person name="Zhao G.C."/>
            <person name="Feng Y."/>
            <person name="Pang H."/>
            <person name="Bai X.-L."/>
            <person name="Tang J.L."/>
            <person name="Ma Q.-S."/>
            <person name="Feng J.X."/>
        </authorList>
    </citation>
    <scope>NUCLEOTIDE SEQUENCE</scope>
</reference>
<dbReference type="PANTHER" id="PTHR31297:SF41">
    <property type="entry name" value="ENDOGLUCANASE, PUTATIVE (AFU_ORTHOLOGUE AFUA_5G01830)-RELATED"/>
    <property type="match status" value="1"/>
</dbReference>
<evidence type="ECO:0000256" key="2">
    <source>
        <dbReference type="ARBA" id="ARBA00023277"/>
    </source>
</evidence>
<evidence type="ECO:0000259" key="5">
    <source>
        <dbReference type="Pfam" id="PF00150"/>
    </source>
</evidence>
<feature type="domain" description="Glycoside hydrolase family 5" evidence="5">
    <location>
        <begin position="75"/>
        <end position="315"/>
    </location>
</feature>
<keyword evidence="3" id="KW-0326">Glycosidase</keyword>
<dbReference type="SUPFAM" id="SSF51445">
    <property type="entry name" value="(Trans)glycosidases"/>
    <property type="match status" value="1"/>
</dbReference>
<proteinExistence type="predicted"/>
<dbReference type="GO" id="GO:0008422">
    <property type="term" value="F:beta-glucosidase activity"/>
    <property type="evidence" value="ECO:0007669"/>
    <property type="project" value="TreeGrafter"/>
</dbReference>
<evidence type="ECO:0000313" key="6">
    <source>
        <dbReference type="EMBL" id="ACA61152.1"/>
    </source>
</evidence>
<dbReference type="Gene3D" id="3.20.20.80">
    <property type="entry name" value="Glycosidases"/>
    <property type="match status" value="1"/>
</dbReference>
<dbReference type="InterPro" id="IPR001547">
    <property type="entry name" value="Glyco_hydro_5"/>
</dbReference>
<evidence type="ECO:0000256" key="3">
    <source>
        <dbReference type="ARBA" id="ARBA00023295"/>
    </source>
</evidence>
<dbReference type="PANTHER" id="PTHR31297">
    <property type="entry name" value="GLUCAN ENDO-1,6-BETA-GLUCOSIDASE B"/>
    <property type="match status" value="1"/>
</dbReference>
<dbReference type="Pfam" id="PF00150">
    <property type="entry name" value="Cellulase"/>
    <property type="match status" value="1"/>
</dbReference>
<dbReference type="InterPro" id="IPR017853">
    <property type="entry name" value="GH"/>
</dbReference>
<name>B1PLJ5_9ZZZZ</name>
<evidence type="ECO:0000256" key="1">
    <source>
        <dbReference type="ARBA" id="ARBA00022801"/>
    </source>
</evidence>
<dbReference type="EMBL" id="EU449487">
    <property type="protein sequence ID" value="ACA61152.1"/>
    <property type="molecule type" value="Genomic_DNA"/>
</dbReference>
<sequence length="346" mass="39812">MTIFPNQNQPYMKTNRLSALAIAALSLILTISCSADDGWVKVEGNKFIDPKGHELIFRGLCFSDPVKLFFDGQWDERYFAAAADWGANVVRFAVHPSNINSMGWEMTFEAMDQGIEWAKQYGMYVIMDWHSIGNLKDELYTSPMYNTTKEETFKFWRTVAERYKDEPTVALYELFNEPTVTAPNVGSCTWTEWKELQEELIDAIRAINPKAICLCAGFNWAYDLTPVATEPIDRPNIAYVSHPYPMKRSEPWEEQWEQDFGFVADTYPVICTEIGYCLADEPGAHIPVMSTDVYGEHITKYFEKKGISFTVWCFDTSWAPMLISDWNFTPTTQGRFFKAYLQSKAK</sequence>
<dbReference type="GO" id="GO:0009251">
    <property type="term" value="P:glucan catabolic process"/>
    <property type="evidence" value="ECO:0007669"/>
    <property type="project" value="TreeGrafter"/>
</dbReference>
<protein>
    <submittedName>
        <fullName evidence="6">Cellulase</fullName>
    </submittedName>
</protein>
<evidence type="ECO:0000256" key="4">
    <source>
        <dbReference type="ARBA" id="ARBA00023326"/>
    </source>
</evidence>
<dbReference type="AlphaFoldDB" id="B1PLJ5"/>
<keyword evidence="1" id="KW-0378">Hydrolase</keyword>
<keyword evidence="4" id="KW-0624">Polysaccharide degradation</keyword>
<keyword evidence="2" id="KW-0119">Carbohydrate metabolism</keyword>
<dbReference type="GO" id="GO:0005576">
    <property type="term" value="C:extracellular region"/>
    <property type="evidence" value="ECO:0007669"/>
    <property type="project" value="TreeGrafter"/>
</dbReference>
<dbReference type="CAZy" id="GH5">
    <property type="family name" value="Glycoside Hydrolase Family 5"/>
</dbReference>
<organism evidence="6">
    <name type="scientific">uncultured microorganism</name>
    <dbReference type="NCBI Taxonomy" id="358574"/>
    <lineage>
        <taxon>unclassified sequences</taxon>
        <taxon>environmental samples</taxon>
    </lineage>
</organism>
<dbReference type="InterPro" id="IPR050386">
    <property type="entry name" value="Glycosyl_hydrolase_5"/>
</dbReference>
<accession>B1PLJ5</accession>